<reference evidence="1" key="1">
    <citation type="submission" date="2018-06" db="EMBL/GenBank/DDBJ databases">
        <authorList>
            <person name="Zhirakovskaya E."/>
        </authorList>
    </citation>
    <scope>NUCLEOTIDE SEQUENCE</scope>
</reference>
<evidence type="ECO:0000313" key="1">
    <source>
        <dbReference type="EMBL" id="VAX28796.1"/>
    </source>
</evidence>
<dbReference type="EMBL" id="UOGF01000042">
    <property type="protein sequence ID" value="VAX28796.1"/>
    <property type="molecule type" value="Genomic_DNA"/>
</dbReference>
<dbReference type="AlphaFoldDB" id="A0A3B1CEA3"/>
<sequence length="187" mass="21079">MKSFILVLFFVFLSFFLSLAPAPVLYAEEKEAASEEGPGQSVPTLGNQHISSLRAPHAPYNSVPPTSGPHTHNVAQWGVYRQQVPDELQVHNLEDGGVMIQYDCSGCKDLMKQLESLVRSYYKKAKAEEKESGGRSKYQHIIVGPYKNIGNKIALTAWGKIDKFDEFDEDRIRKFIEAYVGIDHHPR</sequence>
<dbReference type="Pfam" id="PF11303">
    <property type="entry name" value="DUF3105"/>
    <property type="match status" value="1"/>
</dbReference>
<gene>
    <name evidence="1" type="ORF">MNBD_NITROSPIRAE01-640</name>
</gene>
<proteinExistence type="predicted"/>
<name>A0A3B1CEA3_9ZZZZ</name>
<organism evidence="1">
    <name type="scientific">hydrothermal vent metagenome</name>
    <dbReference type="NCBI Taxonomy" id="652676"/>
    <lineage>
        <taxon>unclassified sequences</taxon>
        <taxon>metagenomes</taxon>
        <taxon>ecological metagenomes</taxon>
    </lineage>
</organism>
<dbReference type="InterPro" id="IPR021454">
    <property type="entry name" value="DUF3105"/>
</dbReference>
<accession>A0A3B1CEA3</accession>
<protein>
    <submittedName>
        <fullName evidence="1">Uncharacterized protein</fullName>
    </submittedName>
</protein>